<dbReference type="Pfam" id="PF01119">
    <property type="entry name" value="DNA_mis_repair"/>
    <property type="match status" value="1"/>
</dbReference>
<dbReference type="InterPro" id="IPR014721">
    <property type="entry name" value="Ribsml_uS5_D2-typ_fold_subgr"/>
</dbReference>
<protein>
    <recommendedName>
        <fullName evidence="4">DNA mismatch repair protein MutL</fullName>
    </recommendedName>
</protein>
<dbReference type="Gene3D" id="3.30.1370.100">
    <property type="entry name" value="MutL, C-terminal domain, regulatory subdomain"/>
    <property type="match status" value="1"/>
</dbReference>
<dbReference type="GO" id="GO:0032300">
    <property type="term" value="C:mismatch repair complex"/>
    <property type="evidence" value="ECO:0007669"/>
    <property type="project" value="InterPro"/>
</dbReference>
<comment type="function">
    <text evidence="4">This protein is involved in the repair of mismatches in DNA. It is required for dam-dependent methyl-directed DNA mismatch repair. May act as a 'molecular matchmaker', a protein that promotes the formation of a stable complex between two or more DNA-binding proteins in an ATP-dependent manner without itself being part of a final effector complex.</text>
</comment>
<keyword evidence="3 4" id="KW-0234">DNA repair</keyword>
<dbReference type="NCBIfam" id="TIGR00585">
    <property type="entry name" value="mutl"/>
    <property type="match status" value="1"/>
</dbReference>
<dbReference type="PANTHER" id="PTHR10073">
    <property type="entry name" value="DNA MISMATCH REPAIR PROTEIN MLH, PMS, MUTL"/>
    <property type="match status" value="1"/>
</dbReference>
<dbReference type="Pfam" id="PF08676">
    <property type="entry name" value="MutL_C"/>
    <property type="match status" value="1"/>
</dbReference>
<dbReference type="Gene3D" id="3.30.1540.20">
    <property type="entry name" value="MutL, C-terminal domain, dimerisation subdomain"/>
    <property type="match status" value="1"/>
</dbReference>
<gene>
    <name evidence="4" type="primary">mutL</name>
    <name evidence="7" type="ordered locus">Tter_0800</name>
</gene>
<dbReference type="Gene3D" id="3.30.230.10">
    <property type="match status" value="1"/>
</dbReference>
<dbReference type="GO" id="GO:0006298">
    <property type="term" value="P:mismatch repair"/>
    <property type="evidence" value="ECO:0007669"/>
    <property type="project" value="UniProtKB-UniRule"/>
</dbReference>
<dbReference type="GO" id="GO:0140664">
    <property type="term" value="F:ATP-dependent DNA damage sensor activity"/>
    <property type="evidence" value="ECO:0007669"/>
    <property type="project" value="InterPro"/>
</dbReference>
<dbReference type="SUPFAM" id="SSF55874">
    <property type="entry name" value="ATPase domain of HSP90 chaperone/DNA topoisomerase II/histidine kinase"/>
    <property type="match status" value="1"/>
</dbReference>
<dbReference type="GO" id="GO:0030983">
    <property type="term" value="F:mismatched DNA binding"/>
    <property type="evidence" value="ECO:0007669"/>
    <property type="project" value="InterPro"/>
</dbReference>
<reference evidence="8" key="1">
    <citation type="journal article" date="2010" name="Stand. Genomic Sci.">
        <title>Complete genome sequence of 'Thermobaculum terrenum' type strain (YNP1).</title>
        <authorList>
            <person name="Kiss H."/>
            <person name="Cleland D."/>
            <person name="Lapidus A."/>
            <person name="Lucas S."/>
            <person name="Glavina Del Rio T."/>
            <person name="Nolan M."/>
            <person name="Tice H."/>
            <person name="Han C."/>
            <person name="Goodwin L."/>
            <person name="Pitluck S."/>
            <person name="Liolios K."/>
            <person name="Ivanova N."/>
            <person name="Mavromatis K."/>
            <person name="Ovchinnikova G."/>
            <person name="Pati A."/>
            <person name="Chen A."/>
            <person name="Palaniappan K."/>
            <person name="Land M."/>
            <person name="Hauser L."/>
            <person name="Chang Y."/>
            <person name="Jeffries C."/>
            <person name="Lu M."/>
            <person name="Brettin T."/>
            <person name="Detter J."/>
            <person name="Goker M."/>
            <person name="Tindall B."/>
            <person name="Beck B."/>
            <person name="McDermott T."/>
            <person name="Woyke T."/>
            <person name="Bristow J."/>
            <person name="Eisen J."/>
            <person name="Markowitz V."/>
            <person name="Hugenholtz P."/>
            <person name="Kyrpides N."/>
            <person name="Klenk H."/>
            <person name="Cheng J."/>
        </authorList>
    </citation>
    <scope>NUCLEOTIDE SEQUENCE [LARGE SCALE GENOMIC DNA]</scope>
    <source>
        <strain evidence="8">ATCC BAA-798 / YNP1</strain>
    </source>
</reference>
<comment type="similarity">
    <text evidence="1 4">Belongs to the DNA mismatch repair MutL/HexB family.</text>
</comment>
<dbReference type="InterPro" id="IPR038973">
    <property type="entry name" value="MutL/Mlh/Pms-like"/>
</dbReference>
<evidence type="ECO:0000256" key="3">
    <source>
        <dbReference type="ARBA" id="ARBA00023204"/>
    </source>
</evidence>
<evidence type="ECO:0000313" key="8">
    <source>
        <dbReference type="Proteomes" id="UP000000323"/>
    </source>
</evidence>
<dbReference type="Proteomes" id="UP000000323">
    <property type="component" value="Chromosome 1"/>
</dbReference>
<dbReference type="InterPro" id="IPR020667">
    <property type="entry name" value="DNA_mismatch_repair_MutL"/>
</dbReference>
<dbReference type="RefSeq" id="WP_012874752.1">
    <property type="nucleotide sequence ID" value="NC_013525.1"/>
</dbReference>
<evidence type="ECO:0000256" key="4">
    <source>
        <dbReference type="HAMAP-Rule" id="MF_00149"/>
    </source>
</evidence>
<dbReference type="GO" id="GO:0005524">
    <property type="term" value="F:ATP binding"/>
    <property type="evidence" value="ECO:0007669"/>
    <property type="project" value="InterPro"/>
</dbReference>
<accession>D1CFL1</accession>
<feature type="domain" description="MutL C-terminal dimerisation" evidence="5">
    <location>
        <begin position="402"/>
        <end position="542"/>
    </location>
</feature>
<dbReference type="CDD" id="cd16926">
    <property type="entry name" value="HATPase_MutL-MLH-PMS-like"/>
    <property type="match status" value="1"/>
</dbReference>
<dbReference type="HOGENOM" id="CLU_004131_4_2_0"/>
<dbReference type="KEGG" id="ttr:Tter_0800"/>
<dbReference type="GO" id="GO:0016887">
    <property type="term" value="F:ATP hydrolysis activity"/>
    <property type="evidence" value="ECO:0007669"/>
    <property type="project" value="InterPro"/>
</dbReference>
<dbReference type="SMART" id="SM01340">
    <property type="entry name" value="DNA_mis_repair"/>
    <property type="match status" value="1"/>
</dbReference>
<evidence type="ECO:0000256" key="1">
    <source>
        <dbReference type="ARBA" id="ARBA00006082"/>
    </source>
</evidence>
<dbReference type="InterPro" id="IPR014762">
    <property type="entry name" value="DNA_mismatch_repair_CS"/>
</dbReference>
<dbReference type="eggNOG" id="COG0323">
    <property type="taxonomic scope" value="Bacteria"/>
</dbReference>
<dbReference type="PROSITE" id="PS00058">
    <property type="entry name" value="DNA_MISMATCH_REPAIR_1"/>
    <property type="match status" value="1"/>
</dbReference>
<dbReference type="SUPFAM" id="SSF54211">
    <property type="entry name" value="Ribosomal protein S5 domain 2-like"/>
    <property type="match status" value="1"/>
</dbReference>
<dbReference type="InterPro" id="IPR014790">
    <property type="entry name" value="MutL_C"/>
</dbReference>
<name>D1CFL1_THET1</name>
<dbReference type="InterPro" id="IPR013507">
    <property type="entry name" value="DNA_mismatch_S5_2-like"/>
</dbReference>
<dbReference type="InterPro" id="IPR037198">
    <property type="entry name" value="MutL_C_sf"/>
</dbReference>
<evidence type="ECO:0000259" key="5">
    <source>
        <dbReference type="SMART" id="SM00853"/>
    </source>
</evidence>
<dbReference type="AlphaFoldDB" id="D1CFL1"/>
<evidence type="ECO:0000256" key="2">
    <source>
        <dbReference type="ARBA" id="ARBA00022763"/>
    </source>
</evidence>
<dbReference type="FunFam" id="3.30.565.10:FF:000003">
    <property type="entry name" value="DNA mismatch repair endonuclease MutL"/>
    <property type="match status" value="1"/>
</dbReference>
<dbReference type="Pfam" id="PF13589">
    <property type="entry name" value="HATPase_c_3"/>
    <property type="match status" value="1"/>
</dbReference>
<dbReference type="SUPFAM" id="SSF118116">
    <property type="entry name" value="DNA mismatch repair protein MutL"/>
    <property type="match status" value="1"/>
</dbReference>
<dbReference type="Gene3D" id="3.30.565.10">
    <property type="entry name" value="Histidine kinase-like ATPase, C-terminal domain"/>
    <property type="match status" value="1"/>
</dbReference>
<dbReference type="EMBL" id="CP001825">
    <property type="protein sequence ID" value="ACZ41717.1"/>
    <property type="molecule type" value="Genomic_DNA"/>
</dbReference>
<dbReference type="InterPro" id="IPR042121">
    <property type="entry name" value="MutL_C_regsub"/>
</dbReference>
<dbReference type="HAMAP" id="MF_00149">
    <property type="entry name" value="DNA_mis_repair"/>
    <property type="match status" value="1"/>
</dbReference>
<dbReference type="InterPro" id="IPR042120">
    <property type="entry name" value="MutL_C_dimsub"/>
</dbReference>
<dbReference type="STRING" id="525904.Tter_0800"/>
<dbReference type="SMART" id="SM00853">
    <property type="entry name" value="MutL_C"/>
    <property type="match status" value="1"/>
</dbReference>
<dbReference type="InterPro" id="IPR036890">
    <property type="entry name" value="HATPase_C_sf"/>
</dbReference>
<dbReference type="InterPro" id="IPR002099">
    <property type="entry name" value="MutL/Mlh/PMS"/>
</dbReference>
<evidence type="ECO:0000313" key="7">
    <source>
        <dbReference type="EMBL" id="ACZ41717.1"/>
    </source>
</evidence>
<keyword evidence="8" id="KW-1185">Reference proteome</keyword>
<dbReference type="PANTHER" id="PTHR10073:SF12">
    <property type="entry name" value="DNA MISMATCH REPAIR PROTEIN MLH1"/>
    <property type="match status" value="1"/>
</dbReference>
<sequence>MVRNIKPLDQETIRQLAAGEVVERPASVVKELIDNSIDASATKIQIYVENGGLDLIRVVDNGTGIPRKDLELCVQKHATSKISSPEDLYKINTLGFRGEALYAIASVSRLRIRSKHGDSPGAELECLSPGNTRIRTVGMPQGTQVEVRNLFYNVPARLKFIGGPTSEASRITSTVKQYALGHPNIAFELQIDGKKQLETFGKGNILDCIGSVFGLQIRDHMIPVAYEEDEIEIKGYVSLPSINRSNRSDIHVFVNGRPVSAKQLMFAIQESYSSLLMVGRFPIVIINLLIPPEFVDVNVHPTKAEVRFADDRRVASVVGRTIRTALQEAFSSRDAELPQDDQPQGKLRPLAFSFNSASISEKHAWHVTTSTQTHQHIESTSTEATSSLEEERTLPKLPPLRVLGQIALTYIIAEGPNGMYLIDQHAAHERILLERIQKELETDKVASQMLLDPLIITLGDHQATFMKNLVDELNRLGFEAESFGVKEIIVRSIPAILPKEEVMAFIEDLCQDINNFSNVELRRNAVAVSLACRSAIKAGQQLSMQEMRSLIEQLEQTNFPTACAHGRPTILELTKSQLEREFGRKG</sequence>
<organism evidence="7 8">
    <name type="scientific">Thermobaculum terrenum (strain ATCC BAA-798 / CCMEE 7001 / YNP1)</name>
    <dbReference type="NCBI Taxonomy" id="525904"/>
    <lineage>
        <taxon>Bacteria</taxon>
        <taxon>Bacillati</taxon>
        <taxon>Chloroflexota</taxon>
        <taxon>Chloroflexia</taxon>
        <taxon>Candidatus Thermobaculales</taxon>
        <taxon>Candidatus Thermobaculaceae</taxon>
        <taxon>Thermobaculum</taxon>
    </lineage>
</organism>
<evidence type="ECO:0000259" key="6">
    <source>
        <dbReference type="SMART" id="SM01340"/>
    </source>
</evidence>
<proteinExistence type="inferred from homology"/>
<dbReference type="InterPro" id="IPR020568">
    <property type="entry name" value="Ribosomal_Su5_D2-typ_SF"/>
</dbReference>
<keyword evidence="2 4" id="KW-0227">DNA damage</keyword>
<dbReference type="CDD" id="cd00782">
    <property type="entry name" value="MutL_Trans"/>
    <property type="match status" value="1"/>
</dbReference>
<feature type="domain" description="DNA mismatch repair protein S5" evidence="6">
    <location>
        <begin position="209"/>
        <end position="327"/>
    </location>
</feature>